<gene>
    <name evidence="2" type="ORF">FMOSSE_LOCUS15826</name>
</gene>
<proteinExistence type="predicted"/>
<feature type="non-terminal residue" evidence="2">
    <location>
        <position position="42"/>
    </location>
</feature>
<name>A0A9N9IG52_FUNMO</name>
<protein>
    <submittedName>
        <fullName evidence="2">14339_t:CDS:1</fullName>
    </submittedName>
</protein>
<keyword evidence="3" id="KW-1185">Reference proteome</keyword>
<comment type="caution">
    <text evidence="2">The sequence shown here is derived from an EMBL/GenBank/DDBJ whole genome shotgun (WGS) entry which is preliminary data.</text>
</comment>
<dbReference type="EMBL" id="CAJVPP010018166">
    <property type="protein sequence ID" value="CAG8734686.1"/>
    <property type="molecule type" value="Genomic_DNA"/>
</dbReference>
<dbReference type="Proteomes" id="UP000789375">
    <property type="component" value="Unassembled WGS sequence"/>
</dbReference>
<feature type="region of interest" description="Disordered" evidence="1">
    <location>
        <begin position="1"/>
        <end position="27"/>
    </location>
</feature>
<reference evidence="2" key="1">
    <citation type="submission" date="2021-06" db="EMBL/GenBank/DDBJ databases">
        <authorList>
            <person name="Kallberg Y."/>
            <person name="Tangrot J."/>
            <person name="Rosling A."/>
        </authorList>
    </citation>
    <scope>NUCLEOTIDE SEQUENCE</scope>
    <source>
        <strain evidence="2">87-6 pot B 2015</strain>
    </source>
</reference>
<evidence type="ECO:0000256" key="1">
    <source>
        <dbReference type="SAM" id="MobiDB-lite"/>
    </source>
</evidence>
<dbReference type="AlphaFoldDB" id="A0A9N9IG52"/>
<evidence type="ECO:0000313" key="2">
    <source>
        <dbReference type="EMBL" id="CAG8734686.1"/>
    </source>
</evidence>
<evidence type="ECO:0000313" key="3">
    <source>
        <dbReference type="Proteomes" id="UP000789375"/>
    </source>
</evidence>
<organism evidence="2 3">
    <name type="scientific">Funneliformis mosseae</name>
    <name type="common">Endomycorrhizal fungus</name>
    <name type="synonym">Glomus mosseae</name>
    <dbReference type="NCBI Taxonomy" id="27381"/>
    <lineage>
        <taxon>Eukaryota</taxon>
        <taxon>Fungi</taxon>
        <taxon>Fungi incertae sedis</taxon>
        <taxon>Mucoromycota</taxon>
        <taxon>Glomeromycotina</taxon>
        <taxon>Glomeromycetes</taxon>
        <taxon>Glomerales</taxon>
        <taxon>Glomeraceae</taxon>
        <taxon>Funneliformis</taxon>
    </lineage>
</organism>
<sequence>MGKLLTKPDVNKTKKPLNTNKTDMGGENFHYVEGRRFHNVQT</sequence>
<accession>A0A9N9IG52</accession>